<dbReference type="InterPro" id="IPR001509">
    <property type="entry name" value="Epimerase_deHydtase"/>
</dbReference>
<evidence type="ECO:0000259" key="2">
    <source>
        <dbReference type="Pfam" id="PF01370"/>
    </source>
</evidence>
<dbReference type="PANTHER" id="PTHR43000">
    <property type="entry name" value="DTDP-D-GLUCOSE 4,6-DEHYDRATASE-RELATED"/>
    <property type="match status" value="1"/>
</dbReference>
<dbReference type="EMBL" id="LR796943">
    <property type="protein sequence ID" value="CAB4176146.1"/>
    <property type="molecule type" value="Genomic_DNA"/>
</dbReference>
<dbReference type="EMBL" id="LR797536">
    <property type="protein sequence ID" value="CAB4223485.1"/>
    <property type="molecule type" value="Genomic_DNA"/>
</dbReference>
<accession>A0A6J5Q1C4</accession>
<dbReference type="EMBL" id="LR797367">
    <property type="protein sequence ID" value="CAB4210438.1"/>
    <property type="molecule type" value="Genomic_DNA"/>
</dbReference>
<sequence length="330" mass="36543">MLDVVTGGAGFIGSHLVDRLLADGRKVRVVDNFCTGREKNLQPQFIASAMGKLETFKRDIRQKHEMEGAFDGADRVFHLAALADIVPSIENPRDYYDTNVTGTFNVMEEARRAGVKKVIYAASSSCYGIPDEYPTSEDSYIFPQYPYATTKDMGEDIVCDWRRYYGIQTIALRLFNVYGPRSRTTGAYGAMFGVFMAQLLAKKPLTVVGDGEQSRDFTYVTDVADAFCAAADSRHTGVFNIGTGKPVTVNEIVKLLGAKKVVHIPKRPGEPDKTQADVTKANNQLGWYAKTSIEDGVQKILERKNDWSGAPVWTPETIATATKAWFKHLA</sequence>
<dbReference type="SUPFAM" id="SSF51735">
    <property type="entry name" value="NAD(P)-binding Rossmann-fold domains"/>
    <property type="match status" value="1"/>
</dbReference>
<comment type="similarity">
    <text evidence="1">Belongs to the NAD(P)-dependent epimerase/dehydratase family.</text>
</comment>
<reference evidence="3" key="1">
    <citation type="submission" date="2020-05" db="EMBL/GenBank/DDBJ databases">
        <authorList>
            <person name="Chiriac C."/>
            <person name="Salcher M."/>
            <person name="Ghai R."/>
            <person name="Kavagutti S V."/>
        </authorList>
    </citation>
    <scope>NUCLEOTIDE SEQUENCE</scope>
</reference>
<evidence type="ECO:0000313" key="4">
    <source>
        <dbReference type="EMBL" id="CAB4210438.1"/>
    </source>
</evidence>
<proteinExistence type="inferred from homology"/>
<evidence type="ECO:0000313" key="3">
    <source>
        <dbReference type="EMBL" id="CAB4176146.1"/>
    </source>
</evidence>
<dbReference type="Pfam" id="PF01370">
    <property type="entry name" value="Epimerase"/>
    <property type="match status" value="1"/>
</dbReference>
<dbReference type="Gene3D" id="3.90.25.10">
    <property type="entry name" value="UDP-galactose 4-epimerase, domain 1"/>
    <property type="match status" value="1"/>
</dbReference>
<organism evidence="3">
    <name type="scientific">uncultured Caudovirales phage</name>
    <dbReference type="NCBI Taxonomy" id="2100421"/>
    <lineage>
        <taxon>Viruses</taxon>
        <taxon>Duplodnaviria</taxon>
        <taxon>Heunggongvirae</taxon>
        <taxon>Uroviricota</taxon>
        <taxon>Caudoviricetes</taxon>
        <taxon>Peduoviridae</taxon>
        <taxon>Maltschvirus</taxon>
        <taxon>Maltschvirus maltsch</taxon>
    </lineage>
</organism>
<protein>
    <submittedName>
        <fullName evidence="3">WcaG Nucleoside-diphosphate-sugar epimerases</fullName>
    </submittedName>
</protein>
<feature type="domain" description="NAD-dependent epimerase/dehydratase" evidence="2">
    <location>
        <begin position="4"/>
        <end position="242"/>
    </location>
</feature>
<name>A0A6J5Q1C4_9CAUD</name>
<dbReference type="Gene3D" id="3.40.50.720">
    <property type="entry name" value="NAD(P)-binding Rossmann-like Domain"/>
    <property type="match status" value="1"/>
</dbReference>
<evidence type="ECO:0000256" key="1">
    <source>
        <dbReference type="ARBA" id="ARBA00007637"/>
    </source>
</evidence>
<gene>
    <name evidence="4" type="ORF">UFOVP1425_11</name>
    <name evidence="5" type="ORF">UFOVP1672_73</name>
    <name evidence="3" type="ORF">UFOVP988_11</name>
</gene>
<dbReference type="InterPro" id="IPR036291">
    <property type="entry name" value="NAD(P)-bd_dom_sf"/>
</dbReference>
<evidence type="ECO:0000313" key="5">
    <source>
        <dbReference type="EMBL" id="CAB4223485.1"/>
    </source>
</evidence>